<proteinExistence type="predicted"/>
<dbReference type="Proteomes" id="UP000241848">
    <property type="component" value="Unassembled WGS sequence"/>
</dbReference>
<dbReference type="InterPro" id="IPR001296">
    <property type="entry name" value="Glyco_trans_1"/>
</dbReference>
<name>A0A2T2WLC8_9FIRM</name>
<dbReference type="SUPFAM" id="SSF53756">
    <property type="entry name" value="UDP-Glycosyltransferase/glycogen phosphorylase"/>
    <property type="match status" value="1"/>
</dbReference>
<reference evidence="3 4" key="1">
    <citation type="journal article" date="2014" name="BMC Genomics">
        <title>Comparison of environmental and isolate Sulfobacillus genomes reveals diverse carbon, sulfur, nitrogen, and hydrogen metabolisms.</title>
        <authorList>
            <person name="Justice N.B."/>
            <person name="Norman A."/>
            <person name="Brown C.T."/>
            <person name="Singh A."/>
            <person name="Thomas B.C."/>
            <person name="Banfield J.F."/>
        </authorList>
    </citation>
    <scope>NUCLEOTIDE SEQUENCE [LARGE SCALE GENOMIC DNA]</scope>
    <source>
        <strain evidence="3">AMDSBA3</strain>
    </source>
</reference>
<dbReference type="EMBL" id="PXYV01000009">
    <property type="protein sequence ID" value="PSR23041.1"/>
    <property type="molecule type" value="Genomic_DNA"/>
</dbReference>
<evidence type="ECO:0000313" key="4">
    <source>
        <dbReference type="Proteomes" id="UP000241848"/>
    </source>
</evidence>
<feature type="domain" description="Glycosyltransferase subfamily 4-like N-terminal" evidence="2">
    <location>
        <begin position="13"/>
        <end position="189"/>
    </location>
</feature>
<dbReference type="AlphaFoldDB" id="A0A2T2WLC8"/>
<dbReference type="PANTHER" id="PTHR45947">
    <property type="entry name" value="SULFOQUINOVOSYL TRANSFERASE SQD2"/>
    <property type="match status" value="1"/>
</dbReference>
<keyword evidence="3" id="KW-0808">Transferase</keyword>
<sequence length="363" mass="41362">MRVALVHDWLVNMGGAERVLEEIAALFPEAPIYTGVVDRSRLSPFLRQRRIIPTFVEGLPFSHRWYNRYLPLLMYGVEQFDLSAYDLVISSSSAIAKGVLTRAETWHVSYIHTPMRYAWDLYHEYRTREARGISRQLMGPVFHYMRLWDRLSADRVDVLLANSTAVRRRIQKHYRREAEVIFPPVSVERFRVASTPGSYYLVLSRLVSYKRFDLAVLAANQLKIPLVVAGDGPEREALERMAGPTVTFVGRVVDEDLNQIMGDAKALIFPGEEDFGIVPVEMQATGRPVIAFGRGGVLDTVVPGETGWLFAEQTVDAVVEAVKHADQIDWDPVRIRQQAERFRGEVFREHFRQAVLAAKPHLG</sequence>
<evidence type="ECO:0000259" key="2">
    <source>
        <dbReference type="Pfam" id="PF13439"/>
    </source>
</evidence>
<dbReference type="InterPro" id="IPR028098">
    <property type="entry name" value="Glyco_trans_4-like_N"/>
</dbReference>
<accession>A0A2T2WLC8</accession>
<gene>
    <name evidence="3" type="ORF">C7B45_04500</name>
</gene>
<feature type="domain" description="Glycosyl transferase family 1" evidence="1">
    <location>
        <begin position="198"/>
        <end position="325"/>
    </location>
</feature>
<comment type="caution">
    <text evidence="3">The sequence shown here is derived from an EMBL/GenBank/DDBJ whole genome shotgun (WGS) entry which is preliminary data.</text>
</comment>
<dbReference type="InterPro" id="IPR050194">
    <property type="entry name" value="Glycosyltransferase_grp1"/>
</dbReference>
<dbReference type="Pfam" id="PF00534">
    <property type="entry name" value="Glycos_transf_1"/>
    <property type="match status" value="1"/>
</dbReference>
<evidence type="ECO:0000259" key="1">
    <source>
        <dbReference type="Pfam" id="PF00534"/>
    </source>
</evidence>
<evidence type="ECO:0000313" key="3">
    <source>
        <dbReference type="EMBL" id="PSR23041.1"/>
    </source>
</evidence>
<dbReference type="Pfam" id="PF13439">
    <property type="entry name" value="Glyco_transf_4"/>
    <property type="match status" value="1"/>
</dbReference>
<dbReference type="Gene3D" id="3.40.50.2000">
    <property type="entry name" value="Glycogen Phosphorylase B"/>
    <property type="match status" value="2"/>
</dbReference>
<organism evidence="3 4">
    <name type="scientific">Sulfobacillus acidophilus</name>
    <dbReference type="NCBI Taxonomy" id="53633"/>
    <lineage>
        <taxon>Bacteria</taxon>
        <taxon>Bacillati</taxon>
        <taxon>Bacillota</taxon>
        <taxon>Clostridia</taxon>
        <taxon>Eubacteriales</taxon>
        <taxon>Clostridiales Family XVII. Incertae Sedis</taxon>
        <taxon>Sulfobacillus</taxon>
    </lineage>
</organism>
<dbReference type="GO" id="GO:0016757">
    <property type="term" value="F:glycosyltransferase activity"/>
    <property type="evidence" value="ECO:0007669"/>
    <property type="project" value="InterPro"/>
</dbReference>
<protein>
    <submittedName>
        <fullName evidence="3">Glycosyltransferase family 4 protein</fullName>
    </submittedName>
</protein>
<dbReference type="PANTHER" id="PTHR45947:SF3">
    <property type="entry name" value="SULFOQUINOVOSYL TRANSFERASE SQD2"/>
    <property type="match status" value="1"/>
</dbReference>